<evidence type="ECO:0000256" key="1">
    <source>
        <dbReference type="SAM" id="MobiDB-lite"/>
    </source>
</evidence>
<sequence>MTDKDLHPSSNHPPIPPTPEDEQFARLRLLRSNRVGIVTFNRLLSEHGSAREALRALPQVAQAAGVSGYKACPEGVIHAELRSARAAGAKLLLRGEAPYPRSCPNSMMPRPFCGPLEIRRC</sequence>
<dbReference type="EMBL" id="FOMW01000008">
    <property type="protein sequence ID" value="SFE58352.1"/>
    <property type="molecule type" value="Genomic_DNA"/>
</dbReference>
<dbReference type="Gene3D" id="3.40.50.450">
    <property type="match status" value="1"/>
</dbReference>
<name>A0A1I2BQF4_9RHOB</name>
<dbReference type="STRING" id="74348.SAMN04488523_108179"/>
<proteinExistence type="predicted"/>
<dbReference type="AlphaFoldDB" id="A0A1I2BQF4"/>
<gene>
    <name evidence="2" type="ORF">SAMN04488523_108179</name>
</gene>
<dbReference type="Proteomes" id="UP000198977">
    <property type="component" value="Unassembled WGS sequence"/>
</dbReference>
<evidence type="ECO:0000313" key="2">
    <source>
        <dbReference type="EMBL" id="SFE58352.1"/>
    </source>
</evidence>
<protein>
    <submittedName>
        <fullName evidence="2">DNA processing protein</fullName>
    </submittedName>
</protein>
<evidence type="ECO:0000313" key="3">
    <source>
        <dbReference type="Proteomes" id="UP000198977"/>
    </source>
</evidence>
<dbReference type="Pfam" id="PF21102">
    <property type="entry name" value="DprA_N"/>
    <property type="match status" value="1"/>
</dbReference>
<reference evidence="2 3" key="1">
    <citation type="submission" date="2016-10" db="EMBL/GenBank/DDBJ databases">
        <authorList>
            <person name="de Groot N.N."/>
        </authorList>
    </citation>
    <scope>NUCLEOTIDE SEQUENCE [LARGE SCALE GENOMIC DNA]</scope>
    <source>
        <strain evidence="2 3">DSM 11443</strain>
    </source>
</reference>
<feature type="region of interest" description="Disordered" evidence="1">
    <location>
        <begin position="1"/>
        <end position="21"/>
    </location>
</feature>
<keyword evidence="3" id="KW-1185">Reference proteome</keyword>
<organism evidence="2 3">
    <name type="scientific">Sulfitobacter brevis</name>
    <dbReference type="NCBI Taxonomy" id="74348"/>
    <lineage>
        <taxon>Bacteria</taxon>
        <taxon>Pseudomonadati</taxon>
        <taxon>Pseudomonadota</taxon>
        <taxon>Alphaproteobacteria</taxon>
        <taxon>Rhodobacterales</taxon>
        <taxon>Roseobacteraceae</taxon>
        <taxon>Sulfitobacter</taxon>
    </lineage>
</organism>
<accession>A0A1I2BQF4</accession>